<evidence type="ECO:0000313" key="6">
    <source>
        <dbReference type="EMBL" id="AXK80960.1"/>
    </source>
</evidence>
<dbReference type="GO" id="GO:0000156">
    <property type="term" value="F:phosphorelay response regulator activity"/>
    <property type="evidence" value="ECO:0007669"/>
    <property type="project" value="InterPro"/>
</dbReference>
<dbReference type="CDD" id="cd16433">
    <property type="entry name" value="CheB"/>
    <property type="match status" value="1"/>
</dbReference>
<reference evidence="6 7" key="1">
    <citation type="submission" date="2018-07" db="EMBL/GenBank/DDBJ databases">
        <authorList>
            <person name="Quirk P.G."/>
            <person name="Krulwich T.A."/>
        </authorList>
    </citation>
    <scope>NUCLEOTIDE SEQUENCE [LARGE SCALE GENOMIC DNA]</scope>
    <source>
        <strain evidence="6 7">CC-BB4</strain>
    </source>
</reference>
<sequence>MGNRNILAIGTSAGGVEALRFLVSKLDADLPAAVLVTIHLPSHGESVLDELLNSAGQLPTKFAEDGELIRNGAMYVAPADRHLLIDDDRVRLGHGPRESNARPAIDPMLRSAALCCAARTVGVVLTGTLDDGASGLCSIAECGGVTVVQDPKDAAFSDMPLKALDRVSADHVVPLAHMPQLLDRLVRQPAGDTRPISKLLPYEVEVARTGRASMQQTGEFRRRSLLSCPACHAPLTKIDEGNPSRYRCCSCSAYTADLMSLALDESLRRALAVALRALEERAAVAGKLEKDARQRHQTLVATDWERRVKEYQKETGIVRDAIVRIDDIETIRRATHTRLQNPAPNCD</sequence>
<evidence type="ECO:0000259" key="5">
    <source>
        <dbReference type="PROSITE" id="PS50122"/>
    </source>
</evidence>
<dbReference type="EMBL" id="CP031417">
    <property type="protein sequence ID" value="AXK80960.1"/>
    <property type="molecule type" value="Genomic_DNA"/>
</dbReference>
<proteinExistence type="predicted"/>
<keyword evidence="7" id="KW-1185">Reference proteome</keyword>
<dbReference type="InterPro" id="IPR011247">
    <property type="entry name" value="Chemotax_prot-Glu_Me-esterase"/>
</dbReference>
<dbReference type="PANTHER" id="PTHR42872">
    <property type="entry name" value="PROTEIN-GLUTAMATE METHYLESTERASE/PROTEIN-GLUTAMINE GLUTAMINASE"/>
    <property type="match status" value="1"/>
</dbReference>
<evidence type="ECO:0000256" key="4">
    <source>
        <dbReference type="PROSITE-ProRule" id="PRU00050"/>
    </source>
</evidence>
<evidence type="ECO:0000256" key="1">
    <source>
        <dbReference type="ARBA" id="ARBA00022801"/>
    </source>
</evidence>
<dbReference type="OrthoDB" id="9791760at2"/>
<gene>
    <name evidence="6" type="ORF">DW352_10815</name>
</gene>
<dbReference type="RefSeq" id="WP_115691113.1">
    <property type="nucleotide sequence ID" value="NZ_CP031417.1"/>
</dbReference>
<dbReference type="KEGG" id="ptaw:DW352_10815"/>
<dbReference type="GO" id="GO:0008984">
    <property type="term" value="F:protein-glutamate methylesterase activity"/>
    <property type="evidence" value="ECO:0007669"/>
    <property type="project" value="UniProtKB-EC"/>
</dbReference>
<protein>
    <recommendedName>
        <fullName evidence="2">protein-glutamate methylesterase</fullName>
        <ecNumber evidence="2">3.1.1.61</ecNumber>
    </recommendedName>
</protein>
<dbReference type="PROSITE" id="PS50122">
    <property type="entry name" value="CHEB"/>
    <property type="match status" value="1"/>
</dbReference>
<dbReference type="PIRSF" id="PIRSF036461">
    <property type="entry name" value="Chmtx_methlestr"/>
    <property type="match status" value="1"/>
</dbReference>
<dbReference type="InterPro" id="IPR000673">
    <property type="entry name" value="Sig_transdc_resp-reg_Me-estase"/>
</dbReference>
<keyword evidence="4" id="KW-0145">Chemotaxis</keyword>
<dbReference type="InterPro" id="IPR035909">
    <property type="entry name" value="CheB_C"/>
</dbReference>
<dbReference type="Proteomes" id="UP000254889">
    <property type="component" value="Chromosome"/>
</dbReference>
<evidence type="ECO:0000256" key="2">
    <source>
        <dbReference type="ARBA" id="ARBA00039140"/>
    </source>
</evidence>
<keyword evidence="1 4" id="KW-0378">Hydrolase</keyword>
<feature type="active site" evidence="4">
    <location>
        <position position="12"/>
    </location>
</feature>
<organism evidence="6 7">
    <name type="scientific">Pseudolabrys taiwanensis</name>
    <dbReference type="NCBI Taxonomy" id="331696"/>
    <lineage>
        <taxon>Bacteria</taxon>
        <taxon>Pseudomonadati</taxon>
        <taxon>Pseudomonadota</taxon>
        <taxon>Alphaproteobacteria</taxon>
        <taxon>Hyphomicrobiales</taxon>
        <taxon>Xanthobacteraceae</taxon>
        <taxon>Pseudolabrys</taxon>
    </lineage>
</organism>
<dbReference type="AlphaFoldDB" id="A0A345ZVL3"/>
<dbReference type="SUPFAM" id="SSF52738">
    <property type="entry name" value="Methylesterase CheB, C-terminal domain"/>
    <property type="match status" value="1"/>
</dbReference>
<dbReference type="EC" id="3.1.1.61" evidence="2"/>
<evidence type="ECO:0000313" key="7">
    <source>
        <dbReference type="Proteomes" id="UP000254889"/>
    </source>
</evidence>
<dbReference type="Gene3D" id="3.40.50.180">
    <property type="entry name" value="Methylesterase CheB, C-terminal domain"/>
    <property type="match status" value="1"/>
</dbReference>
<evidence type="ECO:0000256" key="3">
    <source>
        <dbReference type="ARBA" id="ARBA00048267"/>
    </source>
</evidence>
<feature type="active site" evidence="4">
    <location>
        <position position="39"/>
    </location>
</feature>
<dbReference type="GO" id="GO:0005737">
    <property type="term" value="C:cytoplasm"/>
    <property type="evidence" value="ECO:0007669"/>
    <property type="project" value="InterPro"/>
</dbReference>
<feature type="active site" evidence="4">
    <location>
        <position position="131"/>
    </location>
</feature>
<name>A0A345ZVL3_9HYPH</name>
<dbReference type="GO" id="GO:0006935">
    <property type="term" value="P:chemotaxis"/>
    <property type="evidence" value="ECO:0007669"/>
    <property type="project" value="UniProtKB-UniRule"/>
</dbReference>
<accession>A0A345ZVL3</accession>
<dbReference type="PANTHER" id="PTHR42872:SF6">
    <property type="entry name" value="PROTEIN-GLUTAMATE METHYLESTERASE_PROTEIN-GLUTAMINE GLUTAMINASE"/>
    <property type="match status" value="1"/>
</dbReference>
<comment type="catalytic activity">
    <reaction evidence="3">
        <text>[protein]-L-glutamate 5-O-methyl ester + H2O = L-glutamyl-[protein] + methanol + H(+)</text>
        <dbReference type="Rhea" id="RHEA:23236"/>
        <dbReference type="Rhea" id="RHEA-COMP:10208"/>
        <dbReference type="Rhea" id="RHEA-COMP:10311"/>
        <dbReference type="ChEBI" id="CHEBI:15377"/>
        <dbReference type="ChEBI" id="CHEBI:15378"/>
        <dbReference type="ChEBI" id="CHEBI:17790"/>
        <dbReference type="ChEBI" id="CHEBI:29973"/>
        <dbReference type="ChEBI" id="CHEBI:82795"/>
        <dbReference type="EC" id="3.1.1.61"/>
    </reaction>
</comment>
<feature type="domain" description="CheB-type methylesterase" evidence="5">
    <location>
        <begin position="1"/>
        <end position="189"/>
    </location>
</feature>
<dbReference type="Pfam" id="PF01339">
    <property type="entry name" value="CheB_methylest"/>
    <property type="match status" value="1"/>
</dbReference>